<dbReference type="EMBL" id="JACHJB010000003">
    <property type="protein sequence ID" value="MBB6350511.1"/>
    <property type="molecule type" value="Genomic_DNA"/>
</dbReference>
<proteinExistence type="predicted"/>
<dbReference type="Proteomes" id="UP000583800">
    <property type="component" value="Unassembled WGS sequence"/>
</dbReference>
<evidence type="ECO:0000313" key="1">
    <source>
        <dbReference type="EMBL" id="MBB6350511.1"/>
    </source>
</evidence>
<accession>A0A7X0F2M0</accession>
<sequence length="34" mass="3403">MTPGGCPGPPRDMLDRIAGGWPIQIRLAAAAAAA</sequence>
<dbReference type="AlphaFoldDB" id="A0A7X0F2M0"/>
<reference evidence="1 2" key="1">
    <citation type="submission" date="2020-08" db="EMBL/GenBank/DDBJ databases">
        <title>Sequencing the genomes of 1000 actinobacteria strains.</title>
        <authorList>
            <person name="Klenk H.-P."/>
        </authorList>
    </citation>
    <scope>NUCLEOTIDE SEQUENCE [LARGE SCALE GENOMIC DNA]</scope>
    <source>
        <strain evidence="1 2">DSM 45913</strain>
    </source>
</reference>
<gene>
    <name evidence="1" type="ORF">FHU36_007083</name>
</gene>
<keyword evidence="2" id="KW-1185">Reference proteome</keyword>
<comment type="caution">
    <text evidence="1">The sequence shown here is derived from an EMBL/GenBank/DDBJ whole genome shotgun (WGS) entry which is preliminary data.</text>
</comment>
<evidence type="ECO:0000313" key="2">
    <source>
        <dbReference type="Proteomes" id="UP000583800"/>
    </source>
</evidence>
<protein>
    <submittedName>
        <fullName evidence="1">Uncharacterized protein</fullName>
    </submittedName>
</protein>
<organism evidence="1 2">
    <name type="scientific">Nonomuraea muscovyensis</name>
    <dbReference type="NCBI Taxonomy" id="1124761"/>
    <lineage>
        <taxon>Bacteria</taxon>
        <taxon>Bacillati</taxon>
        <taxon>Actinomycetota</taxon>
        <taxon>Actinomycetes</taxon>
        <taxon>Streptosporangiales</taxon>
        <taxon>Streptosporangiaceae</taxon>
        <taxon>Nonomuraea</taxon>
    </lineage>
</organism>
<name>A0A7X0F2M0_9ACTN</name>